<dbReference type="RefSeq" id="WP_113856298.1">
    <property type="nucleotide sequence ID" value="NZ_CP011940.1"/>
</dbReference>
<dbReference type="InterPro" id="IPR036425">
    <property type="entry name" value="MoaB/Mog-like_dom_sf"/>
</dbReference>
<accession>A0ABW7DKZ8</accession>
<sequence length="297" mass="32998">MSMNLLKKTELWVNHITLDDVNLTELADIVAGVLGLRKGEVMVVDVRPQHITFDVLVQEIPQENFLGKEKAILNALQSVQGVTLYEDTYIHSNGILGQICANLSDEQERELLNTVDTMTSEIKNNVLHRAIVFPTGFELQQGLIEDTNTPYIKRLLENEGFKVTIGEIMSDDLYDIKEKLEDALNRGFGLLITSGGVGAEDKDKTVEAIHSIDENAATPYIVKFKKGTGRHVKDGVRIGVGTEGLSTMISLPGPHDEVELAMPVLIKGLRENWDKMHLADCLAGVLANKWKTKNHHH</sequence>
<name>A0ABW7DKZ8_9FIRM</name>
<dbReference type="InterPro" id="IPR050101">
    <property type="entry name" value="CinA"/>
</dbReference>
<keyword evidence="3" id="KW-1185">Reference proteome</keyword>
<evidence type="ECO:0000313" key="3">
    <source>
        <dbReference type="Proteomes" id="UP001605989"/>
    </source>
</evidence>
<dbReference type="PANTHER" id="PTHR13939">
    <property type="entry name" value="NICOTINAMIDE-NUCLEOTIDE AMIDOHYDROLASE PNCC"/>
    <property type="match status" value="1"/>
</dbReference>
<protein>
    <submittedName>
        <fullName evidence="2">Molybdopterin-binding protein</fullName>
    </submittedName>
</protein>
<gene>
    <name evidence="2" type="ORF">ACGTZG_02390</name>
</gene>
<organism evidence="2 3">
    <name type="scientific">Megasphaera hexanoica</name>
    <dbReference type="NCBI Taxonomy" id="1675036"/>
    <lineage>
        <taxon>Bacteria</taxon>
        <taxon>Bacillati</taxon>
        <taxon>Bacillota</taxon>
        <taxon>Negativicutes</taxon>
        <taxon>Veillonellales</taxon>
        <taxon>Veillonellaceae</taxon>
        <taxon>Megasphaera</taxon>
    </lineage>
</organism>
<dbReference type="Pfam" id="PF00994">
    <property type="entry name" value="MoCF_biosynth"/>
    <property type="match status" value="1"/>
</dbReference>
<evidence type="ECO:0000259" key="1">
    <source>
        <dbReference type="SMART" id="SM00852"/>
    </source>
</evidence>
<evidence type="ECO:0000313" key="2">
    <source>
        <dbReference type="EMBL" id="MFG6272034.1"/>
    </source>
</evidence>
<feature type="domain" description="MoaB/Mog" evidence="1">
    <location>
        <begin position="131"/>
        <end position="272"/>
    </location>
</feature>
<dbReference type="PANTHER" id="PTHR13939:SF0">
    <property type="entry name" value="NMN AMIDOHYDROLASE-LIKE PROTEIN YFAY"/>
    <property type="match status" value="1"/>
</dbReference>
<dbReference type="Proteomes" id="UP001605989">
    <property type="component" value="Unassembled WGS sequence"/>
</dbReference>
<reference evidence="2 3" key="1">
    <citation type="submission" date="2024-10" db="EMBL/GenBank/DDBJ databases">
        <authorList>
            <person name="Sang B.-I."/>
            <person name="Prabhaharan D."/>
        </authorList>
    </citation>
    <scope>NUCLEOTIDE SEQUENCE [LARGE SCALE GENOMIC DNA]</scope>
    <source>
        <strain evidence="2 3">MH</strain>
    </source>
</reference>
<dbReference type="SUPFAM" id="SSF53218">
    <property type="entry name" value="Molybdenum cofactor biosynthesis proteins"/>
    <property type="match status" value="1"/>
</dbReference>
<proteinExistence type="predicted"/>
<dbReference type="SMART" id="SM00852">
    <property type="entry name" value="MoCF_biosynth"/>
    <property type="match status" value="1"/>
</dbReference>
<dbReference type="InterPro" id="IPR001453">
    <property type="entry name" value="MoaB/Mog_dom"/>
</dbReference>
<dbReference type="EMBL" id="JBIEKR010000002">
    <property type="protein sequence ID" value="MFG6272034.1"/>
    <property type="molecule type" value="Genomic_DNA"/>
</dbReference>
<dbReference type="Gene3D" id="3.40.980.10">
    <property type="entry name" value="MoaB/Mog-like domain"/>
    <property type="match status" value="1"/>
</dbReference>
<comment type="caution">
    <text evidence="2">The sequence shown here is derived from an EMBL/GenBank/DDBJ whole genome shotgun (WGS) entry which is preliminary data.</text>
</comment>